<dbReference type="GO" id="GO:0000428">
    <property type="term" value="C:DNA-directed RNA polymerase complex"/>
    <property type="evidence" value="ECO:0007669"/>
    <property type="project" value="UniProtKB-KW"/>
</dbReference>
<evidence type="ECO:0000313" key="7">
    <source>
        <dbReference type="EMBL" id="GGA59071.1"/>
    </source>
</evidence>
<dbReference type="InterPro" id="IPR014284">
    <property type="entry name" value="RNA_pol_sigma-70_dom"/>
</dbReference>
<comment type="similarity">
    <text evidence="1">Belongs to the sigma-70 factor family. ECF subfamily.</text>
</comment>
<dbReference type="SUPFAM" id="SSF88946">
    <property type="entry name" value="Sigma2 domain of RNA polymerase sigma factors"/>
    <property type="match status" value="1"/>
</dbReference>
<dbReference type="PANTHER" id="PTHR43133:SF63">
    <property type="entry name" value="RNA POLYMERASE SIGMA FACTOR FECI-RELATED"/>
    <property type="match status" value="1"/>
</dbReference>
<dbReference type="InterPro" id="IPR039425">
    <property type="entry name" value="RNA_pol_sigma-70-like"/>
</dbReference>
<dbReference type="CDD" id="cd06171">
    <property type="entry name" value="Sigma70_r4"/>
    <property type="match status" value="1"/>
</dbReference>
<dbReference type="PANTHER" id="PTHR43133">
    <property type="entry name" value="RNA POLYMERASE ECF-TYPE SIGMA FACTO"/>
    <property type="match status" value="1"/>
</dbReference>
<dbReference type="InterPro" id="IPR036388">
    <property type="entry name" value="WH-like_DNA-bd_sf"/>
</dbReference>
<evidence type="ECO:0000256" key="4">
    <source>
        <dbReference type="ARBA" id="ARBA00023163"/>
    </source>
</evidence>
<dbReference type="Proteomes" id="UP000618591">
    <property type="component" value="Unassembled WGS sequence"/>
</dbReference>
<evidence type="ECO:0000256" key="2">
    <source>
        <dbReference type="ARBA" id="ARBA00023015"/>
    </source>
</evidence>
<proteinExistence type="inferred from homology"/>
<dbReference type="Pfam" id="PF04542">
    <property type="entry name" value="Sigma70_r2"/>
    <property type="match status" value="1"/>
</dbReference>
<reference evidence="8" key="1">
    <citation type="journal article" date="2019" name="Int. J. Syst. Evol. Microbiol.">
        <title>The Global Catalogue of Microorganisms (GCM) 10K type strain sequencing project: providing services to taxonomists for standard genome sequencing and annotation.</title>
        <authorList>
            <consortium name="The Broad Institute Genomics Platform"/>
            <consortium name="The Broad Institute Genome Sequencing Center for Infectious Disease"/>
            <person name="Wu L."/>
            <person name="Ma J."/>
        </authorList>
    </citation>
    <scope>NUCLEOTIDE SEQUENCE [LARGE SCALE GENOMIC DNA]</scope>
    <source>
        <strain evidence="8">CGMCC 1.10106</strain>
    </source>
</reference>
<evidence type="ECO:0000256" key="1">
    <source>
        <dbReference type="ARBA" id="ARBA00010641"/>
    </source>
</evidence>
<keyword evidence="3" id="KW-0731">Sigma factor</keyword>
<evidence type="ECO:0000259" key="5">
    <source>
        <dbReference type="Pfam" id="PF04542"/>
    </source>
</evidence>
<organism evidence="7 8">
    <name type="scientific">Sphingomonas psychrolutea</name>
    <dbReference type="NCBI Taxonomy" id="1259676"/>
    <lineage>
        <taxon>Bacteria</taxon>
        <taxon>Pseudomonadati</taxon>
        <taxon>Pseudomonadota</taxon>
        <taxon>Alphaproteobacteria</taxon>
        <taxon>Sphingomonadales</taxon>
        <taxon>Sphingomonadaceae</taxon>
        <taxon>Sphingomonas</taxon>
    </lineage>
</organism>
<dbReference type="Gene3D" id="1.10.10.10">
    <property type="entry name" value="Winged helix-like DNA-binding domain superfamily/Winged helix DNA-binding domain"/>
    <property type="match status" value="1"/>
</dbReference>
<protein>
    <submittedName>
        <fullName evidence="7">DNA-directed RNA polymerase sigma-70 factor</fullName>
    </submittedName>
</protein>
<keyword evidence="2" id="KW-0805">Transcription regulation</keyword>
<feature type="domain" description="RNA polymerase sigma-70 region 2" evidence="5">
    <location>
        <begin position="43"/>
        <end position="110"/>
    </location>
</feature>
<dbReference type="NCBIfam" id="TIGR02937">
    <property type="entry name" value="sigma70-ECF"/>
    <property type="match status" value="1"/>
</dbReference>
<dbReference type="InterPro" id="IPR013324">
    <property type="entry name" value="RNA_pol_sigma_r3/r4-like"/>
</dbReference>
<feature type="domain" description="RNA polymerase sigma factor 70 region 4 type 2" evidence="6">
    <location>
        <begin position="140"/>
        <end position="190"/>
    </location>
</feature>
<evidence type="ECO:0000259" key="6">
    <source>
        <dbReference type="Pfam" id="PF08281"/>
    </source>
</evidence>
<name>A0ABQ1H6K5_9SPHN</name>
<dbReference type="InterPro" id="IPR013325">
    <property type="entry name" value="RNA_pol_sigma_r2"/>
</dbReference>
<dbReference type="InterPro" id="IPR007627">
    <property type="entry name" value="RNA_pol_sigma70_r2"/>
</dbReference>
<keyword evidence="8" id="KW-1185">Reference proteome</keyword>
<dbReference type="Gene3D" id="1.10.1740.10">
    <property type="match status" value="1"/>
</dbReference>
<keyword evidence="4" id="KW-0804">Transcription</keyword>
<dbReference type="RefSeq" id="WP_229733271.1">
    <property type="nucleotide sequence ID" value="NZ_BMDW01000024.1"/>
</dbReference>
<comment type="caution">
    <text evidence="7">The sequence shown here is derived from an EMBL/GenBank/DDBJ whole genome shotgun (WGS) entry which is preliminary data.</text>
</comment>
<dbReference type="SUPFAM" id="SSF88659">
    <property type="entry name" value="Sigma3 and sigma4 domains of RNA polymerase sigma factors"/>
    <property type="match status" value="1"/>
</dbReference>
<accession>A0ABQ1H6K5</accession>
<gene>
    <name evidence="7" type="ORF">GCM10011395_31720</name>
</gene>
<keyword evidence="7" id="KW-0240">DNA-directed RNA polymerase</keyword>
<dbReference type="Pfam" id="PF08281">
    <property type="entry name" value="Sigma70_r4_2"/>
    <property type="match status" value="1"/>
</dbReference>
<evidence type="ECO:0000313" key="8">
    <source>
        <dbReference type="Proteomes" id="UP000618591"/>
    </source>
</evidence>
<dbReference type="EMBL" id="BMDW01000024">
    <property type="protein sequence ID" value="GGA59071.1"/>
    <property type="molecule type" value="Genomic_DNA"/>
</dbReference>
<dbReference type="InterPro" id="IPR013249">
    <property type="entry name" value="RNA_pol_sigma70_r4_t2"/>
</dbReference>
<evidence type="ECO:0000256" key="3">
    <source>
        <dbReference type="ARBA" id="ARBA00023082"/>
    </source>
</evidence>
<sequence>MRLNLASDEMGVVGTAPRVADGDPLPPEDRVPHRASDYSIEALYRAQMPRLLRFFTRRSGNDDALDLVHETFERLARRDDDPGSTVDRPEAYLTRIAGNLLRDRAKFAARRSAAFHVSIDEVPLAGRDPHDQLEARDMINRLETAMQRLRPRTREIFMACRLDGYSYAEVAERVGMSVRGVRKQMSRAIAEIDRVLSDD</sequence>